<dbReference type="SUPFAM" id="SSF46894">
    <property type="entry name" value="C-terminal effector domain of the bipartite response regulators"/>
    <property type="match status" value="1"/>
</dbReference>
<dbReference type="InterPro" id="IPR016032">
    <property type="entry name" value="Sig_transdc_resp-reg_C-effctor"/>
</dbReference>
<dbReference type="EMBL" id="JAABOP010000003">
    <property type="protein sequence ID" value="NER11021.1"/>
    <property type="molecule type" value="Genomic_DNA"/>
</dbReference>
<dbReference type="PROSITE" id="PS50110">
    <property type="entry name" value="RESPONSE_REGULATORY"/>
    <property type="match status" value="1"/>
</dbReference>
<feature type="domain" description="HTH luxR-type" evidence="4">
    <location>
        <begin position="137"/>
        <end position="202"/>
    </location>
</feature>
<evidence type="ECO:0000313" key="6">
    <source>
        <dbReference type="EMBL" id="NER11021.1"/>
    </source>
</evidence>
<evidence type="ECO:0000256" key="3">
    <source>
        <dbReference type="PROSITE-ProRule" id="PRU00169"/>
    </source>
</evidence>
<dbReference type="SUPFAM" id="SSF52172">
    <property type="entry name" value="CheY-like"/>
    <property type="match status" value="1"/>
</dbReference>
<dbReference type="RefSeq" id="WP_163693453.1">
    <property type="nucleotide sequence ID" value="NZ_FXTW01000004.1"/>
</dbReference>
<dbReference type="CDD" id="cd17535">
    <property type="entry name" value="REC_NarL-like"/>
    <property type="match status" value="1"/>
</dbReference>
<organism evidence="6 7">
    <name type="scientific">Muriicola jejuensis</name>
    <dbReference type="NCBI Taxonomy" id="504488"/>
    <lineage>
        <taxon>Bacteria</taxon>
        <taxon>Pseudomonadati</taxon>
        <taxon>Bacteroidota</taxon>
        <taxon>Flavobacteriia</taxon>
        <taxon>Flavobacteriales</taxon>
        <taxon>Flavobacteriaceae</taxon>
        <taxon>Muriicola</taxon>
    </lineage>
</organism>
<evidence type="ECO:0000313" key="7">
    <source>
        <dbReference type="Proteomes" id="UP000468443"/>
    </source>
</evidence>
<comment type="caution">
    <text evidence="6">The sequence shown here is derived from an EMBL/GenBank/DDBJ whole genome shotgun (WGS) entry which is preliminary data.</text>
</comment>
<proteinExistence type="predicted"/>
<evidence type="ECO:0000256" key="2">
    <source>
        <dbReference type="ARBA" id="ARBA00023125"/>
    </source>
</evidence>
<dbReference type="Pfam" id="PF00072">
    <property type="entry name" value="Response_reg"/>
    <property type="match status" value="1"/>
</dbReference>
<dbReference type="PANTHER" id="PTHR43214:SF43">
    <property type="entry name" value="TWO-COMPONENT RESPONSE REGULATOR"/>
    <property type="match status" value="1"/>
</dbReference>
<dbReference type="GO" id="GO:0006355">
    <property type="term" value="P:regulation of DNA-templated transcription"/>
    <property type="evidence" value="ECO:0007669"/>
    <property type="project" value="InterPro"/>
</dbReference>
<dbReference type="InterPro" id="IPR001789">
    <property type="entry name" value="Sig_transdc_resp-reg_receiver"/>
</dbReference>
<evidence type="ECO:0000259" key="5">
    <source>
        <dbReference type="PROSITE" id="PS50110"/>
    </source>
</evidence>
<dbReference type="PRINTS" id="PR00038">
    <property type="entry name" value="HTHLUXR"/>
</dbReference>
<keyword evidence="7" id="KW-1185">Reference proteome</keyword>
<gene>
    <name evidence="6" type="ORF">GWK09_10870</name>
</gene>
<evidence type="ECO:0000256" key="1">
    <source>
        <dbReference type="ARBA" id="ARBA00022553"/>
    </source>
</evidence>
<dbReference type="GO" id="GO:0003677">
    <property type="term" value="F:DNA binding"/>
    <property type="evidence" value="ECO:0007669"/>
    <property type="project" value="UniProtKB-KW"/>
</dbReference>
<dbReference type="Gene3D" id="3.40.50.2300">
    <property type="match status" value="1"/>
</dbReference>
<dbReference type="SMART" id="SM00448">
    <property type="entry name" value="REC"/>
    <property type="match status" value="1"/>
</dbReference>
<dbReference type="Pfam" id="PF00196">
    <property type="entry name" value="GerE"/>
    <property type="match status" value="1"/>
</dbReference>
<dbReference type="InterPro" id="IPR039420">
    <property type="entry name" value="WalR-like"/>
</dbReference>
<dbReference type="PROSITE" id="PS00622">
    <property type="entry name" value="HTH_LUXR_1"/>
    <property type="match status" value="1"/>
</dbReference>
<dbReference type="PROSITE" id="PS50043">
    <property type="entry name" value="HTH_LUXR_2"/>
    <property type="match status" value="1"/>
</dbReference>
<feature type="domain" description="Response regulatory" evidence="5">
    <location>
        <begin position="4"/>
        <end position="120"/>
    </location>
</feature>
<dbReference type="PANTHER" id="PTHR43214">
    <property type="entry name" value="TWO-COMPONENT RESPONSE REGULATOR"/>
    <property type="match status" value="1"/>
</dbReference>
<keyword evidence="1 3" id="KW-0597">Phosphoprotein</keyword>
<dbReference type="InterPro" id="IPR011006">
    <property type="entry name" value="CheY-like_superfamily"/>
</dbReference>
<keyword evidence="2" id="KW-0238">DNA-binding</keyword>
<name>A0A6P0UCL0_9FLAO</name>
<dbReference type="GO" id="GO:0000160">
    <property type="term" value="P:phosphorelay signal transduction system"/>
    <property type="evidence" value="ECO:0007669"/>
    <property type="project" value="InterPro"/>
</dbReference>
<dbReference type="InterPro" id="IPR058245">
    <property type="entry name" value="NreC/VraR/RcsB-like_REC"/>
</dbReference>
<dbReference type="AlphaFoldDB" id="A0A6P0UCL0"/>
<dbReference type="SMART" id="SM00421">
    <property type="entry name" value="HTH_LUXR"/>
    <property type="match status" value="1"/>
</dbReference>
<accession>A0A6P0UCL0</accession>
<evidence type="ECO:0000259" key="4">
    <source>
        <dbReference type="PROSITE" id="PS50043"/>
    </source>
</evidence>
<dbReference type="InterPro" id="IPR000792">
    <property type="entry name" value="Tscrpt_reg_LuxR_C"/>
</dbReference>
<dbReference type="Proteomes" id="UP000468443">
    <property type="component" value="Unassembled WGS sequence"/>
</dbReference>
<dbReference type="CDD" id="cd06170">
    <property type="entry name" value="LuxR_C_like"/>
    <property type="match status" value="1"/>
</dbReference>
<feature type="modified residue" description="4-aspartylphosphate" evidence="3">
    <location>
        <position position="55"/>
    </location>
</feature>
<protein>
    <submittedName>
        <fullName evidence="6">Response regulator</fullName>
    </submittedName>
</protein>
<sequence>MTTKFFIVDDHFMVVEGIRSLLQDEKSVQWVGSARNAAFCMAELLTRNPDIILMDINLPDKSGIELCREVKQKYPSVKVIGLSTFNQQSFVKKMLESGASGYILKNAAKKELLKAMDTVMRGQVYMNEEVSRLLRQSTGPEVVLTKREKEILSLIAEGLTNAEIADRLYLGTTTVDTHRKHLLLKIGARNSAEMVKKAFLKNLLQLDS</sequence>
<reference evidence="6 7" key="1">
    <citation type="submission" date="2020-01" db="EMBL/GenBank/DDBJ databases">
        <title>Muriicola jejuensis KCTC 22299.</title>
        <authorList>
            <person name="Wang G."/>
        </authorList>
    </citation>
    <scope>NUCLEOTIDE SEQUENCE [LARGE SCALE GENOMIC DNA]</scope>
    <source>
        <strain evidence="6 7">KCTC 22299</strain>
    </source>
</reference>